<evidence type="ECO:0000313" key="3">
    <source>
        <dbReference type="EMBL" id="GAA5138910.1"/>
    </source>
</evidence>
<dbReference type="EMBL" id="BAABJO010000042">
    <property type="protein sequence ID" value="GAA5138910.1"/>
    <property type="molecule type" value="Genomic_DNA"/>
</dbReference>
<organism evidence="3 4">
    <name type="scientific">Pseudonocardia adelaidensis</name>
    <dbReference type="NCBI Taxonomy" id="648754"/>
    <lineage>
        <taxon>Bacteria</taxon>
        <taxon>Bacillati</taxon>
        <taxon>Actinomycetota</taxon>
        <taxon>Actinomycetes</taxon>
        <taxon>Pseudonocardiales</taxon>
        <taxon>Pseudonocardiaceae</taxon>
        <taxon>Pseudonocardia</taxon>
    </lineage>
</organism>
<sequence>MRMTIAGLAALALASTLSIALGAAAPVHAAELRAPQGIADDPPGGETPAPSLPDDGATRTAPRGSDADEPSTTAGSCHDISNGGHECTRIWWPGGSPDPGESSTDSGTLTLRDSGGWTIFAACDFNGDGVSIGIQIDPTDGTSNYYTRRPATESCSGEVESRTINRFRFVAVDRTGTPVGTPTDWETPPWGAGPP</sequence>
<proteinExistence type="predicted"/>
<keyword evidence="4" id="KW-1185">Reference proteome</keyword>
<evidence type="ECO:0000256" key="1">
    <source>
        <dbReference type="SAM" id="MobiDB-lite"/>
    </source>
</evidence>
<reference evidence="4" key="1">
    <citation type="journal article" date="2019" name="Int. J. Syst. Evol. Microbiol.">
        <title>The Global Catalogue of Microorganisms (GCM) 10K type strain sequencing project: providing services to taxonomists for standard genome sequencing and annotation.</title>
        <authorList>
            <consortium name="The Broad Institute Genomics Platform"/>
            <consortium name="The Broad Institute Genome Sequencing Center for Infectious Disease"/>
            <person name="Wu L."/>
            <person name="Ma J."/>
        </authorList>
    </citation>
    <scope>NUCLEOTIDE SEQUENCE [LARGE SCALE GENOMIC DNA]</scope>
    <source>
        <strain evidence="4">JCM 18302</strain>
    </source>
</reference>
<feature type="region of interest" description="Disordered" evidence="1">
    <location>
        <begin position="35"/>
        <end position="109"/>
    </location>
</feature>
<keyword evidence="2" id="KW-0732">Signal</keyword>
<feature type="chain" id="PRO_5046337567" description="Secreted protein" evidence="2">
    <location>
        <begin position="30"/>
        <end position="195"/>
    </location>
</feature>
<dbReference type="Proteomes" id="UP001500804">
    <property type="component" value="Unassembled WGS sequence"/>
</dbReference>
<accession>A0ABP9P1B7</accession>
<gene>
    <name evidence="3" type="ORF">GCM10023320_74090</name>
</gene>
<evidence type="ECO:0000256" key="2">
    <source>
        <dbReference type="SAM" id="SignalP"/>
    </source>
</evidence>
<evidence type="ECO:0000313" key="4">
    <source>
        <dbReference type="Proteomes" id="UP001500804"/>
    </source>
</evidence>
<protein>
    <recommendedName>
        <fullName evidence="5">Secreted protein</fullName>
    </recommendedName>
</protein>
<comment type="caution">
    <text evidence="3">The sequence shown here is derived from an EMBL/GenBank/DDBJ whole genome shotgun (WGS) entry which is preliminary data.</text>
</comment>
<name>A0ABP9P1B7_9PSEU</name>
<feature type="region of interest" description="Disordered" evidence="1">
    <location>
        <begin position="175"/>
        <end position="195"/>
    </location>
</feature>
<feature type="signal peptide" evidence="2">
    <location>
        <begin position="1"/>
        <end position="29"/>
    </location>
</feature>
<evidence type="ECO:0008006" key="5">
    <source>
        <dbReference type="Google" id="ProtNLM"/>
    </source>
</evidence>